<dbReference type="InterPro" id="IPR000605">
    <property type="entry name" value="Helicase_SF3_ssDNA/RNA_vir"/>
</dbReference>
<dbReference type="InterPro" id="IPR001205">
    <property type="entry name" value="RNA-dir_pol_C"/>
</dbReference>
<evidence type="ECO:0000259" key="10">
    <source>
        <dbReference type="PROSITE" id="PS50507"/>
    </source>
</evidence>
<keyword evidence="2" id="KW-0645">Protease</keyword>
<dbReference type="Pfam" id="PF00680">
    <property type="entry name" value="RdRP_1"/>
    <property type="match status" value="1"/>
</dbReference>
<evidence type="ECO:0000256" key="6">
    <source>
        <dbReference type="ARBA" id="ARBA00022801"/>
    </source>
</evidence>
<feature type="domain" description="SF3 helicase" evidence="11">
    <location>
        <begin position="409"/>
        <end position="585"/>
    </location>
</feature>
<evidence type="ECO:0000313" key="12">
    <source>
        <dbReference type="EMBL" id="UBJ26105.1"/>
    </source>
</evidence>
<keyword evidence="9" id="KW-0693">Viral RNA replication</keyword>
<dbReference type="InterPro" id="IPR007094">
    <property type="entry name" value="RNA-dir_pol_PSvirus"/>
</dbReference>
<evidence type="ECO:0000256" key="7">
    <source>
        <dbReference type="ARBA" id="ARBA00022807"/>
    </source>
</evidence>
<dbReference type="GO" id="GO:0003723">
    <property type="term" value="F:RNA binding"/>
    <property type="evidence" value="ECO:0007669"/>
    <property type="project" value="InterPro"/>
</dbReference>
<evidence type="ECO:0000256" key="5">
    <source>
        <dbReference type="ARBA" id="ARBA00022741"/>
    </source>
</evidence>
<keyword evidence="7" id="KW-0788">Thiol protease</keyword>
<dbReference type="PROSITE" id="PS51218">
    <property type="entry name" value="SF3_HELICASE_2"/>
    <property type="match status" value="1"/>
</dbReference>
<evidence type="ECO:0000256" key="4">
    <source>
        <dbReference type="ARBA" id="ARBA00022695"/>
    </source>
</evidence>
<dbReference type="InterPro" id="IPR027417">
    <property type="entry name" value="P-loop_NTPase"/>
</dbReference>
<dbReference type="SUPFAM" id="SSF52540">
    <property type="entry name" value="P-loop containing nucleoside triphosphate hydrolases"/>
    <property type="match status" value="1"/>
</dbReference>
<dbReference type="GO" id="GO:0003968">
    <property type="term" value="F:RNA-directed RNA polymerase activity"/>
    <property type="evidence" value="ECO:0007669"/>
    <property type="project" value="UniProtKB-KW"/>
</dbReference>
<dbReference type="GO" id="GO:0006508">
    <property type="term" value="P:proteolysis"/>
    <property type="evidence" value="ECO:0007669"/>
    <property type="project" value="UniProtKB-KW"/>
</dbReference>
<dbReference type="GO" id="GO:0003724">
    <property type="term" value="F:RNA helicase activity"/>
    <property type="evidence" value="ECO:0007669"/>
    <property type="project" value="InterPro"/>
</dbReference>
<dbReference type="CDD" id="cd23195">
    <property type="entry name" value="Marnaviridae_RdRp"/>
    <property type="match status" value="1"/>
</dbReference>
<reference evidence="12" key="1">
    <citation type="submission" date="2021-07" db="EMBL/GenBank/DDBJ databases">
        <title>Communication and adaptive evolution of viruses within giant pandas and their associated organisms in a local ecological environment.</title>
        <authorList>
            <person name="Zhao M."/>
            <person name="Liu S."/>
            <person name="Zhang W."/>
        </authorList>
    </citation>
    <scope>NUCLEOTIDE SEQUENCE</scope>
    <source>
        <strain evidence="12">Mos142picl01-8</strain>
    </source>
</reference>
<dbReference type="GO" id="GO:0008234">
    <property type="term" value="F:cysteine-type peptidase activity"/>
    <property type="evidence" value="ECO:0007669"/>
    <property type="project" value="UniProtKB-KW"/>
</dbReference>
<evidence type="ECO:0000256" key="1">
    <source>
        <dbReference type="ARBA" id="ARBA00022484"/>
    </source>
</evidence>
<dbReference type="InterPro" id="IPR014759">
    <property type="entry name" value="Helicase_SF3_ssRNA_vir"/>
</dbReference>
<keyword evidence="5" id="KW-0547">Nucleotide-binding</keyword>
<evidence type="ECO:0000259" key="11">
    <source>
        <dbReference type="PROSITE" id="PS51218"/>
    </source>
</evidence>
<dbReference type="SUPFAM" id="SSF56672">
    <property type="entry name" value="DNA/RNA polymerases"/>
    <property type="match status" value="1"/>
</dbReference>
<evidence type="ECO:0000256" key="9">
    <source>
        <dbReference type="ARBA" id="ARBA00022953"/>
    </source>
</evidence>
<name>A0A8K1HKM1_9VIRU</name>
<dbReference type="InterPro" id="IPR043502">
    <property type="entry name" value="DNA/RNA_pol_sf"/>
</dbReference>
<dbReference type="EMBL" id="MZ556260">
    <property type="protein sequence ID" value="UBJ26105.1"/>
    <property type="molecule type" value="Genomic_RNA"/>
</dbReference>
<accession>A0A8K1HKM1</accession>
<dbReference type="Pfam" id="PF00910">
    <property type="entry name" value="RNA_helicase"/>
    <property type="match status" value="1"/>
</dbReference>
<evidence type="ECO:0000256" key="8">
    <source>
        <dbReference type="ARBA" id="ARBA00022840"/>
    </source>
</evidence>
<dbReference type="Gene3D" id="3.30.70.270">
    <property type="match status" value="1"/>
</dbReference>
<dbReference type="GO" id="GO:0006351">
    <property type="term" value="P:DNA-templated transcription"/>
    <property type="evidence" value="ECO:0007669"/>
    <property type="project" value="InterPro"/>
</dbReference>
<dbReference type="PRINTS" id="PR00918">
    <property type="entry name" value="CALICVIRUSNS"/>
</dbReference>
<sequence length="1597" mass="181187">MFTTIRNFFIRPKTNKIAVTGPEPRTFRVVLKVPNVVQYAVSARTTQDLYDVIRYHAYTLPDSRLYSVEHVVNLFTLYYHNKPLSKKNVALEAYNIRDNETIVMLYHGLLGGSKMLRVEDIVLPTYTHIQECEQMVIKKAPLVLQSQPETLPESVISYYLMKQLEGKSIDPEFVPKLMEDIMFFIKHLCKAKTLEDYWLAFAMFLKFRSDKAVFTSANIMAFIEYFKSLFTQEEMEVQSMEGLFSTVSGMLGTLDELKKSPLFAKLYKLALYAMTFSVFEKLGLTFNLFNFSKFEEAAIREEMNGSPTFVITMIRSLIFVCERGYQCLMTGSFEPIFHSGSSYEKWYNDAMELKRRAKLLVCPEAHGFTEFDFRMELDSHIAKGQSINKHAVRMNSYERKMINSVLNDLIMIRDENTTKRAAQKERKAPFSVLLYGGSSIGKTTLTDMLFLQYGKIFNLPTESEYKYTRNPNAEFWDGFTTAQWFVIMDDVAFMNPTIASAGGDPTVMETIQTNNRVAFVPNQASLEDKGRTPFKARCIVATTNCEHLNAHSYFQTPLAMQRRFPFIIDAKVKDIYAKDTCMLDSSVAKMEHGQWPNWWDFEIKRPVPVPGERHGQRAVIETVCTFDDVNDFLAWFSREAKKHDRIQDIIEASSNKMSDYEVCQECFYLIDKCKCFDVQSKIWSGAMRLVKKATATTLIGAMQTRAFTQMMRQPGVVRAITSAIVNDEPVQINDEDFDENQTSSWSQRFKALGDKIQQHIGYPELLGLTVLACTTILASYKCYKYLDAMLSSPLEGTVQTSVNIGRKPVATNDEKPNVWFKDTYEVSSYDVSQKAMSLVNKTRDDIVTMLKTNVICIVANFQRDGQNLFQEGRALCIGGHIYVTNNHNLACDGEIQLRIITHKVSNGVSENIITKLTQASINRLPNSDLCYFTLDCLPARRDLSDLFISERNKSVMKGFMLGRDKMGNVTVNHLDNITKQGGIKVSHVHISEHWLCFPKTPTIVGECGAVYIAETPMGPQILGLHVLGNDINSASTVLTIEMVQKIRSKFDRPIVEPAAPLISSESAPRSLTDLSQKSPFRYLEAGTAAVYGSFEGFRVTHKSNVRPTCIQKAVLEEGYEIKHGAPVMRGWQPWRVAAQDMVSPVTQLDEDLIKQCTQSFYNDIMAGISEESLKEVHVYDDKTALNGAPGVAYVDKMNRNTSMGAPWNKGKKNFLIELPADDEYQNAVEFTPEIKERINTIIAGYEQGHRYMPVFKGQLKDEALPFRKIVAGKTRVFTGAPGDWSFVVRKYLLSVIRLIQNNRFVFETAVGVNATSTQWGALREYLTQFGEDNMIAGDYGRFDKTMPPCIILAAYDIIRSICKAAGYSDKELLVVQCIAEDTAYPMVDFNGDLAQFYGSNPSGHPLTVIVNSLANSLYMRYCYAKLSPDKSCFNFKRDVALMTYGDDNVMGVSKNAPFFNHTMIQNTLALSGITYTMADKEAESIPYIHISQISFLKRFWVWDSDVGAYLAPLEEASISKSLTMGVASKTLCAEAQAIAIMTSAQSEYFMYGKDVFEDKTNMLKRIARKSNIEMYIKDNTFPSWDELKSRFWQNSQN</sequence>
<feature type="domain" description="RdRp catalytic" evidence="10">
    <location>
        <begin position="1332"/>
        <end position="1460"/>
    </location>
</feature>
<keyword evidence="8" id="KW-0067">ATP-binding</keyword>
<dbReference type="InterPro" id="IPR009003">
    <property type="entry name" value="Peptidase_S1_PA"/>
</dbReference>
<organism evidence="12">
    <name type="scientific">Sichuan mosquito picorna-like virus</name>
    <dbReference type="NCBI Taxonomy" id="2863998"/>
    <lineage>
        <taxon>Viruses</taxon>
        <taxon>Riboviria</taxon>
        <taxon>Orthornavirae</taxon>
        <taxon>Pisuviricota</taxon>
        <taxon>Pisoniviricetes</taxon>
        <taxon>Picornavirales</taxon>
    </lineage>
</organism>
<dbReference type="PROSITE" id="PS50507">
    <property type="entry name" value="RDRP_SSRNA_POS"/>
    <property type="match status" value="1"/>
</dbReference>
<dbReference type="Gene3D" id="2.40.10.10">
    <property type="entry name" value="Trypsin-like serine proteases"/>
    <property type="match status" value="1"/>
</dbReference>
<dbReference type="InterPro" id="IPR043504">
    <property type="entry name" value="Peptidase_S1_PA_chymotrypsin"/>
</dbReference>
<keyword evidence="6" id="KW-0378">Hydrolase</keyword>
<keyword evidence="1" id="KW-0696">RNA-directed RNA polymerase</keyword>
<evidence type="ECO:0000256" key="3">
    <source>
        <dbReference type="ARBA" id="ARBA00022679"/>
    </source>
</evidence>
<dbReference type="GO" id="GO:0005524">
    <property type="term" value="F:ATP binding"/>
    <property type="evidence" value="ECO:0007669"/>
    <property type="project" value="UniProtKB-KW"/>
</dbReference>
<proteinExistence type="predicted"/>
<keyword evidence="3" id="KW-0808">Transferase</keyword>
<protein>
    <submittedName>
        <fullName evidence="12">Uncharacterized protein</fullName>
    </submittedName>
</protein>
<keyword evidence="4" id="KW-0548">Nucleotidyltransferase</keyword>
<dbReference type="SUPFAM" id="SSF50494">
    <property type="entry name" value="Trypsin-like serine proteases"/>
    <property type="match status" value="1"/>
</dbReference>
<dbReference type="GO" id="GO:0039694">
    <property type="term" value="P:viral RNA genome replication"/>
    <property type="evidence" value="ECO:0007669"/>
    <property type="project" value="InterPro"/>
</dbReference>
<evidence type="ECO:0000256" key="2">
    <source>
        <dbReference type="ARBA" id="ARBA00022670"/>
    </source>
</evidence>
<dbReference type="InterPro" id="IPR043128">
    <property type="entry name" value="Rev_trsase/Diguanyl_cyclase"/>
</dbReference>
<dbReference type="InterPro" id="IPR004004">
    <property type="entry name" value="Helic/Pol/Pept_Calicivir-typ"/>
</dbReference>